<accession>A0A820GSH2</accession>
<dbReference type="EMBL" id="CAJNRG010015204">
    <property type="protein sequence ID" value="CAF2163015.1"/>
    <property type="molecule type" value="Genomic_DNA"/>
</dbReference>
<comment type="caution">
    <text evidence="3">The sequence shown here is derived from an EMBL/GenBank/DDBJ whole genome shotgun (WGS) entry which is preliminary data.</text>
</comment>
<name>A0A820GSH2_9BILA</name>
<feature type="region of interest" description="Disordered" evidence="1">
    <location>
        <begin position="44"/>
        <end position="64"/>
    </location>
</feature>
<dbReference type="Proteomes" id="UP000663842">
    <property type="component" value="Unassembled WGS sequence"/>
</dbReference>
<protein>
    <submittedName>
        <fullName evidence="3">Uncharacterized protein</fullName>
    </submittedName>
</protein>
<dbReference type="Proteomes" id="UP000663887">
    <property type="component" value="Unassembled WGS sequence"/>
</dbReference>
<evidence type="ECO:0000313" key="2">
    <source>
        <dbReference type="EMBL" id="CAF2163015.1"/>
    </source>
</evidence>
<dbReference type="AlphaFoldDB" id="A0A820GSH2"/>
<feature type="region of interest" description="Disordered" evidence="1">
    <location>
        <begin position="181"/>
        <end position="211"/>
    </location>
</feature>
<sequence>MESQEAGSSYAPTAPPLATYEYPPSNPFNVPFYPNFPPKLVEPAPTLSYTLPQESPADEEQEEVTDRFGNVSWKSQPVVPFNPLGTVNYSSPHEWSWASHIKEINRVQARCHTVSIAHQTLARTCVANLMRERGIQEIRTGLNSSFNASSSMWGHRIMQGMSSPAPQHAHVEQDAVGLLTPPGYLQYPVNPPPQTSSQPPYPPHYQYPPKP</sequence>
<evidence type="ECO:0000313" key="4">
    <source>
        <dbReference type="Proteomes" id="UP000663842"/>
    </source>
</evidence>
<evidence type="ECO:0000256" key="1">
    <source>
        <dbReference type="SAM" id="MobiDB-lite"/>
    </source>
</evidence>
<evidence type="ECO:0000313" key="3">
    <source>
        <dbReference type="EMBL" id="CAF4284446.1"/>
    </source>
</evidence>
<proteinExistence type="predicted"/>
<feature type="compositionally biased region" description="Pro residues" evidence="1">
    <location>
        <begin position="189"/>
        <end position="211"/>
    </location>
</feature>
<gene>
    <name evidence="3" type="ORF">UXM345_LOCUS32523</name>
    <name evidence="2" type="ORF">XDN619_LOCUS30647</name>
</gene>
<organism evidence="3 4">
    <name type="scientific">Rotaria magnacalcarata</name>
    <dbReference type="NCBI Taxonomy" id="392030"/>
    <lineage>
        <taxon>Eukaryota</taxon>
        <taxon>Metazoa</taxon>
        <taxon>Spiralia</taxon>
        <taxon>Gnathifera</taxon>
        <taxon>Rotifera</taxon>
        <taxon>Eurotatoria</taxon>
        <taxon>Bdelloidea</taxon>
        <taxon>Philodinida</taxon>
        <taxon>Philodinidae</taxon>
        <taxon>Rotaria</taxon>
    </lineage>
</organism>
<dbReference type="EMBL" id="CAJOBF010009991">
    <property type="protein sequence ID" value="CAF4284446.1"/>
    <property type="molecule type" value="Genomic_DNA"/>
</dbReference>
<reference evidence="3" key="1">
    <citation type="submission" date="2021-02" db="EMBL/GenBank/DDBJ databases">
        <authorList>
            <person name="Nowell W R."/>
        </authorList>
    </citation>
    <scope>NUCLEOTIDE SEQUENCE</scope>
</reference>